<gene>
    <name evidence="2" type="ORF">ABB05_03820</name>
</gene>
<keyword evidence="1" id="KW-1133">Transmembrane helix</keyword>
<dbReference type="PATRIC" id="fig|217031.6.peg.831"/>
<dbReference type="OrthoDB" id="2380880at2"/>
<dbReference type="EMBL" id="LDJR01000021">
    <property type="protein sequence ID" value="OAK74703.1"/>
    <property type="molecule type" value="Genomic_DNA"/>
</dbReference>
<comment type="caution">
    <text evidence="2">The sequence shown here is derived from an EMBL/GenBank/DDBJ whole genome shotgun (WGS) entry which is preliminary data.</text>
</comment>
<reference evidence="2 3" key="1">
    <citation type="submission" date="2015-05" db="EMBL/GenBank/DDBJ databases">
        <title>Comparison of genome.</title>
        <authorList>
            <person name="Zheng Z."/>
            <person name="Sun M."/>
        </authorList>
    </citation>
    <scope>NUCLEOTIDE SEQUENCE [LARGE SCALE GENOMIC DNA]</scope>
    <source>
        <strain evidence="2 3">G25-74</strain>
    </source>
</reference>
<protein>
    <recommendedName>
        <fullName evidence="4">DUF2157 domain-containing protein</fullName>
    </recommendedName>
</protein>
<keyword evidence="3" id="KW-1185">Reference proteome</keyword>
<evidence type="ECO:0000313" key="3">
    <source>
        <dbReference type="Proteomes" id="UP000077881"/>
    </source>
</evidence>
<evidence type="ECO:0008006" key="4">
    <source>
        <dbReference type="Google" id="ProtNLM"/>
    </source>
</evidence>
<feature type="transmembrane region" description="Helical" evidence="1">
    <location>
        <begin position="137"/>
        <end position="153"/>
    </location>
</feature>
<feature type="transmembrane region" description="Helical" evidence="1">
    <location>
        <begin position="82"/>
        <end position="102"/>
    </location>
</feature>
<organism evidence="2 3">
    <name type="scientific">Lederbergia galactosidilytica</name>
    <dbReference type="NCBI Taxonomy" id="217031"/>
    <lineage>
        <taxon>Bacteria</taxon>
        <taxon>Bacillati</taxon>
        <taxon>Bacillota</taxon>
        <taxon>Bacilli</taxon>
        <taxon>Bacillales</taxon>
        <taxon>Bacillaceae</taxon>
        <taxon>Lederbergia</taxon>
    </lineage>
</organism>
<evidence type="ECO:0000256" key="1">
    <source>
        <dbReference type="SAM" id="Phobius"/>
    </source>
</evidence>
<feature type="transmembrane region" description="Helical" evidence="1">
    <location>
        <begin position="111"/>
        <end position="131"/>
    </location>
</feature>
<dbReference type="STRING" id="217031.ABB05_03820"/>
<dbReference type="AlphaFoldDB" id="A0A178A448"/>
<keyword evidence="1" id="KW-0472">Membrane</keyword>
<feature type="transmembrane region" description="Helical" evidence="1">
    <location>
        <begin position="160"/>
        <end position="178"/>
    </location>
</feature>
<dbReference type="RefSeq" id="WP_057983085.1">
    <property type="nucleotide sequence ID" value="NZ_JAGGKH010000006.1"/>
</dbReference>
<dbReference type="Proteomes" id="UP000077881">
    <property type="component" value="Unassembled WGS sequence"/>
</dbReference>
<keyword evidence="1" id="KW-0812">Transmembrane</keyword>
<name>A0A178A448_9BACI</name>
<feature type="transmembrane region" description="Helical" evidence="1">
    <location>
        <begin position="57"/>
        <end position="76"/>
    </location>
</feature>
<proteinExistence type="predicted"/>
<accession>A0A178A448</accession>
<evidence type="ECO:0000313" key="2">
    <source>
        <dbReference type="EMBL" id="OAK74703.1"/>
    </source>
</evidence>
<sequence>MKDEKKTVLLNEINFWKENKILPEHYCDYLIALYTQGDETQQPKNLKSKKKIFQWEVILQLLLLLLIVVMAVITYITAISFGLQTLFLSVFVIILIFSWIYFRKKKQKPTLVYITAAFLLLFYTVQINGAFFENETISLYWLLLINCLIWIFGGIVGKKLFFTLSGFIAMALLILLILI</sequence>